<dbReference type="OrthoDB" id="4774333at2"/>
<gene>
    <name evidence="1" type="ORF">DFR74_103129</name>
</gene>
<accession>A0A366DQW4</accession>
<comment type="caution">
    <text evidence="1">The sequence shown here is derived from an EMBL/GenBank/DDBJ whole genome shotgun (WGS) entry which is preliminary data.</text>
</comment>
<sequence>MPIEPVNSSYTTPLAVVDREDDHLIVWHVQTGHTNGLSRLAGAWVLDASELHRLRGLITERPGVRCAPELEMPTELSFTTEIDADATVRAVRAEVAALAQRAAEHVANAKTRLVEPDWPDLPHPAEAKAVSPPDTRVTRALRMAHGFAELADAWAACEALRLTREYLIPLGGPVARPLPLEEIR</sequence>
<proteinExistence type="predicted"/>
<keyword evidence="2" id="KW-1185">Reference proteome</keyword>
<evidence type="ECO:0000313" key="2">
    <source>
        <dbReference type="Proteomes" id="UP000252586"/>
    </source>
</evidence>
<protein>
    <submittedName>
        <fullName evidence="1">Uncharacterized protein</fullName>
    </submittedName>
</protein>
<evidence type="ECO:0000313" key="1">
    <source>
        <dbReference type="EMBL" id="RBO92486.1"/>
    </source>
</evidence>
<dbReference type="STRING" id="1210090.GCA_001613185_03618"/>
<reference evidence="1 2" key="1">
    <citation type="submission" date="2018-06" db="EMBL/GenBank/DDBJ databases">
        <title>Genomic Encyclopedia of Type Strains, Phase IV (KMG-IV): sequencing the most valuable type-strain genomes for metagenomic binning, comparative biology and taxonomic classification.</title>
        <authorList>
            <person name="Goeker M."/>
        </authorList>
    </citation>
    <scope>NUCLEOTIDE SEQUENCE [LARGE SCALE GENOMIC DNA]</scope>
    <source>
        <strain evidence="1 2">DSM 44599</strain>
    </source>
</reference>
<name>A0A366DQW4_9NOCA</name>
<dbReference type="RefSeq" id="WP_067510146.1">
    <property type="nucleotide sequence ID" value="NZ_QNRE01000003.1"/>
</dbReference>
<organism evidence="1 2">
    <name type="scientific">Nocardia puris</name>
    <dbReference type="NCBI Taxonomy" id="208602"/>
    <lineage>
        <taxon>Bacteria</taxon>
        <taxon>Bacillati</taxon>
        <taxon>Actinomycetota</taxon>
        <taxon>Actinomycetes</taxon>
        <taxon>Mycobacteriales</taxon>
        <taxon>Nocardiaceae</taxon>
        <taxon>Nocardia</taxon>
    </lineage>
</organism>
<dbReference type="Proteomes" id="UP000252586">
    <property type="component" value="Unassembled WGS sequence"/>
</dbReference>
<dbReference type="AlphaFoldDB" id="A0A366DQW4"/>
<dbReference type="EMBL" id="QNRE01000003">
    <property type="protein sequence ID" value="RBO92486.1"/>
    <property type="molecule type" value="Genomic_DNA"/>
</dbReference>